<protein>
    <submittedName>
        <fullName evidence="1">Uncharacterized protein</fullName>
    </submittedName>
</protein>
<gene>
    <name evidence="1" type="ORF">A2765_01010</name>
</gene>
<comment type="caution">
    <text evidence="1">The sequence shown here is derived from an EMBL/GenBank/DDBJ whole genome shotgun (WGS) entry which is preliminary data.</text>
</comment>
<accession>A0A1F6DFF9</accession>
<organism evidence="1 2">
    <name type="scientific">Candidatus Kaiserbacteria bacterium RIFCSPHIGHO2_01_FULL_56_24</name>
    <dbReference type="NCBI Taxonomy" id="1798487"/>
    <lineage>
        <taxon>Bacteria</taxon>
        <taxon>Candidatus Kaiseribacteriota</taxon>
    </lineage>
</organism>
<reference evidence="1 2" key="1">
    <citation type="journal article" date="2016" name="Nat. Commun.">
        <title>Thousands of microbial genomes shed light on interconnected biogeochemical processes in an aquifer system.</title>
        <authorList>
            <person name="Anantharaman K."/>
            <person name="Brown C.T."/>
            <person name="Hug L.A."/>
            <person name="Sharon I."/>
            <person name="Castelle C.J."/>
            <person name="Probst A.J."/>
            <person name="Thomas B.C."/>
            <person name="Singh A."/>
            <person name="Wilkins M.J."/>
            <person name="Karaoz U."/>
            <person name="Brodie E.L."/>
            <person name="Williams K.H."/>
            <person name="Hubbard S.S."/>
            <person name="Banfield J.F."/>
        </authorList>
    </citation>
    <scope>NUCLEOTIDE SEQUENCE [LARGE SCALE GENOMIC DNA]</scope>
</reference>
<sequence length="184" mass="20546">MNPMTDELLEDLWGGSAKRKTRVEQTMEAAAESKLIRDENDRVGIPAEYLLAALVTAGKFVKYDARKNFSTTGSSLVPSFIFLEDMFYPFKDQKTKHVVDKRRGVLNNGGKEVAVCIVRPRIDVWEFDVTAGFADIDPSKVKQIFEYAGKVAGLGDFRPSCRGPFGRFTVSKWEVVEDALPMAA</sequence>
<dbReference type="Proteomes" id="UP000176377">
    <property type="component" value="Unassembled WGS sequence"/>
</dbReference>
<dbReference type="EMBL" id="MFLA01000013">
    <property type="protein sequence ID" value="OGG60131.1"/>
    <property type="molecule type" value="Genomic_DNA"/>
</dbReference>
<proteinExistence type="predicted"/>
<dbReference type="AlphaFoldDB" id="A0A1F6DFF9"/>
<evidence type="ECO:0000313" key="1">
    <source>
        <dbReference type="EMBL" id="OGG60131.1"/>
    </source>
</evidence>
<name>A0A1F6DFF9_9BACT</name>
<evidence type="ECO:0000313" key="2">
    <source>
        <dbReference type="Proteomes" id="UP000176377"/>
    </source>
</evidence>